<dbReference type="Gene3D" id="3.40.190.170">
    <property type="entry name" value="Bacterial extracellular solute-binding protein, family 7"/>
    <property type="match status" value="1"/>
</dbReference>
<reference evidence="5" key="1">
    <citation type="journal article" date="2014" name="Int. J. Syst. Evol. Microbiol.">
        <title>Complete genome sequence of Corynebacterium casei LMG S-19264T (=DSM 44701T), isolated from a smear-ripened cheese.</title>
        <authorList>
            <consortium name="US DOE Joint Genome Institute (JGI-PGF)"/>
            <person name="Walter F."/>
            <person name="Albersmeier A."/>
            <person name="Kalinowski J."/>
            <person name="Ruckert C."/>
        </authorList>
    </citation>
    <scope>NUCLEOTIDE SEQUENCE</scope>
    <source>
        <strain evidence="5">KCTC 42651</strain>
    </source>
</reference>
<evidence type="ECO:0000313" key="6">
    <source>
        <dbReference type="Proteomes" id="UP000630353"/>
    </source>
</evidence>
<keyword evidence="3 4" id="KW-0732">Signal</keyword>
<evidence type="ECO:0000313" key="5">
    <source>
        <dbReference type="EMBL" id="GHD39011.1"/>
    </source>
</evidence>
<dbReference type="InterPro" id="IPR018389">
    <property type="entry name" value="DctP_fam"/>
</dbReference>
<reference evidence="5" key="2">
    <citation type="submission" date="2020-09" db="EMBL/GenBank/DDBJ databases">
        <authorList>
            <person name="Sun Q."/>
            <person name="Kim S."/>
        </authorList>
    </citation>
    <scope>NUCLEOTIDE SEQUENCE</scope>
    <source>
        <strain evidence="5">KCTC 42651</strain>
    </source>
</reference>
<feature type="chain" id="PRO_5037479929" evidence="4">
    <location>
        <begin position="26"/>
        <end position="355"/>
    </location>
</feature>
<evidence type="ECO:0000256" key="3">
    <source>
        <dbReference type="ARBA" id="ARBA00022729"/>
    </source>
</evidence>
<protein>
    <submittedName>
        <fullName evidence="5">Transporter</fullName>
    </submittedName>
</protein>
<dbReference type="PANTHER" id="PTHR33376:SF7">
    <property type="entry name" value="C4-DICARBOXYLATE-BINDING PROTEIN DCTB"/>
    <property type="match status" value="1"/>
</dbReference>
<evidence type="ECO:0000256" key="2">
    <source>
        <dbReference type="ARBA" id="ARBA00022448"/>
    </source>
</evidence>
<dbReference type="RefSeq" id="WP_189986896.1">
    <property type="nucleotide sequence ID" value="NZ_BMZS01000001.1"/>
</dbReference>
<dbReference type="EMBL" id="BMZS01000001">
    <property type="protein sequence ID" value="GHD39011.1"/>
    <property type="molecule type" value="Genomic_DNA"/>
</dbReference>
<organism evidence="5 6">
    <name type="scientific">Thalassobaculum fulvum</name>
    <dbReference type="NCBI Taxonomy" id="1633335"/>
    <lineage>
        <taxon>Bacteria</taxon>
        <taxon>Pseudomonadati</taxon>
        <taxon>Pseudomonadota</taxon>
        <taxon>Alphaproteobacteria</taxon>
        <taxon>Rhodospirillales</taxon>
        <taxon>Thalassobaculaceae</taxon>
        <taxon>Thalassobaculum</taxon>
    </lineage>
</organism>
<dbReference type="AlphaFoldDB" id="A0A918XMK1"/>
<accession>A0A918XMK1</accession>
<sequence>MNMRWTTTAAVATAALLAATVAVQAAELPKTTIKVVGNYSNLLQTKEVEKPFWTEMLAKDSNGQITADYNNQDILGIKDFSLLRLTQAGVADAGVGDISKMAGDDPVFEGCDLAGITTDIETARKACDVWKPVMAEAMKKKFNARLVALGNNPPIVFWCNKPIAGLADLKGKKVRVFNTTQSDFVSAIGATTITMAFGEVVPALQRNVVDCALTGTLSGNTAGWPEVATHLYPLPVGWSIYYTAVNEDSWEKWGPAVQGFMDKEFAKLEQMNWDIGGQATDQGVNCNIGKDPCTLGKKGKMTLVPLSDADKATREDVVQNVVLVKWGKRCGKDCAARWNDTVGKVVGLTIPLDKL</sequence>
<comment type="caution">
    <text evidence="5">The sequence shown here is derived from an EMBL/GenBank/DDBJ whole genome shotgun (WGS) entry which is preliminary data.</text>
</comment>
<dbReference type="SUPFAM" id="SSF53850">
    <property type="entry name" value="Periplasmic binding protein-like II"/>
    <property type="match status" value="1"/>
</dbReference>
<feature type="signal peptide" evidence="4">
    <location>
        <begin position="1"/>
        <end position="25"/>
    </location>
</feature>
<dbReference type="Pfam" id="PF03480">
    <property type="entry name" value="DctP"/>
    <property type="match status" value="1"/>
</dbReference>
<dbReference type="PANTHER" id="PTHR33376">
    <property type="match status" value="1"/>
</dbReference>
<dbReference type="CDD" id="cd13602">
    <property type="entry name" value="PBP2_TRAP_BpDctp6_7"/>
    <property type="match status" value="1"/>
</dbReference>
<dbReference type="NCBIfam" id="NF037995">
    <property type="entry name" value="TRAP_S1"/>
    <property type="match status" value="1"/>
</dbReference>
<evidence type="ECO:0000256" key="4">
    <source>
        <dbReference type="SAM" id="SignalP"/>
    </source>
</evidence>
<keyword evidence="2" id="KW-0813">Transport</keyword>
<evidence type="ECO:0000256" key="1">
    <source>
        <dbReference type="ARBA" id="ARBA00009023"/>
    </source>
</evidence>
<proteinExistence type="inferred from homology"/>
<gene>
    <name evidence="5" type="ORF">GCM10017083_00400</name>
</gene>
<dbReference type="InterPro" id="IPR038404">
    <property type="entry name" value="TRAP_DctP_sf"/>
</dbReference>
<name>A0A918XMK1_9PROT</name>
<dbReference type="GO" id="GO:0055085">
    <property type="term" value="P:transmembrane transport"/>
    <property type="evidence" value="ECO:0007669"/>
    <property type="project" value="InterPro"/>
</dbReference>
<keyword evidence="6" id="KW-1185">Reference proteome</keyword>
<dbReference type="Proteomes" id="UP000630353">
    <property type="component" value="Unassembled WGS sequence"/>
</dbReference>
<comment type="similarity">
    <text evidence="1">Belongs to the bacterial solute-binding protein 7 family.</text>
</comment>